<dbReference type="STRING" id="714943.Mucpa_5798"/>
<evidence type="ECO:0000259" key="1">
    <source>
        <dbReference type="Pfam" id="PF21956"/>
    </source>
</evidence>
<organism evidence="2 3">
    <name type="scientific">Mucilaginibacter paludis DSM 18603</name>
    <dbReference type="NCBI Taxonomy" id="714943"/>
    <lineage>
        <taxon>Bacteria</taxon>
        <taxon>Pseudomonadati</taxon>
        <taxon>Bacteroidota</taxon>
        <taxon>Sphingobacteriia</taxon>
        <taxon>Sphingobacteriales</taxon>
        <taxon>Sphingobacteriaceae</taxon>
        <taxon>Mucilaginibacter</taxon>
    </lineage>
</organism>
<dbReference type="eggNOG" id="ENOG5033BV9">
    <property type="taxonomic scope" value="Bacteria"/>
</dbReference>
<dbReference type="HOGENOM" id="CLU_153917_0_0_10"/>
<reference evidence="2" key="1">
    <citation type="submission" date="2011-09" db="EMBL/GenBank/DDBJ databases">
        <title>The permanent draft genome of Mucilaginibacter paludis DSM 18603.</title>
        <authorList>
            <consortium name="US DOE Joint Genome Institute (JGI-PGF)"/>
            <person name="Lucas S."/>
            <person name="Han J."/>
            <person name="Lapidus A."/>
            <person name="Bruce D."/>
            <person name="Goodwin L."/>
            <person name="Pitluck S."/>
            <person name="Peters L."/>
            <person name="Kyrpides N."/>
            <person name="Mavromatis K."/>
            <person name="Ivanova N."/>
            <person name="Mikhailova N."/>
            <person name="Held B."/>
            <person name="Detter J.C."/>
            <person name="Tapia R."/>
            <person name="Han C."/>
            <person name="Land M."/>
            <person name="Hauser L."/>
            <person name="Markowitz V."/>
            <person name="Cheng J.-F."/>
            <person name="Hugenholtz P."/>
            <person name="Woyke T."/>
            <person name="Wu D."/>
            <person name="Tindall B."/>
            <person name="Brambilla E."/>
            <person name="Klenk H.-P."/>
            <person name="Eisen J.A."/>
        </authorList>
    </citation>
    <scope>NUCLEOTIDE SEQUENCE [LARGE SCALE GENOMIC DNA]</scope>
    <source>
        <strain evidence="2">DSM 18603</strain>
    </source>
</reference>
<feature type="domain" description="DUF6922" evidence="1">
    <location>
        <begin position="23"/>
        <end position="72"/>
    </location>
</feature>
<sequence length="114" mass="13492">MRQIERGLLRQAELTMTADKPILSKQAFWDVDMDKIDYEKNAAHVVEKVIERGKAEDFDNLLKFYGFKKVGKLALQANWLSDISINFCCVLFKVKPTDFKCYEKKQLNRQHWDF</sequence>
<dbReference type="EMBL" id="CM001403">
    <property type="protein sequence ID" value="EHQ29865.1"/>
    <property type="molecule type" value="Genomic_DNA"/>
</dbReference>
<evidence type="ECO:0000313" key="2">
    <source>
        <dbReference type="EMBL" id="EHQ29865.1"/>
    </source>
</evidence>
<keyword evidence="3" id="KW-1185">Reference proteome</keyword>
<protein>
    <recommendedName>
        <fullName evidence="1">DUF6922 domain-containing protein</fullName>
    </recommendedName>
</protein>
<proteinExistence type="predicted"/>
<dbReference type="AlphaFoldDB" id="H1Y7M0"/>
<dbReference type="Proteomes" id="UP000002774">
    <property type="component" value="Chromosome"/>
</dbReference>
<dbReference type="Pfam" id="PF21956">
    <property type="entry name" value="DUF6922"/>
    <property type="match status" value="1"/>
</dbReference>
<gene>
    <name evidence="2" type="ORF">Mucpa_5798</name>
</gene>
<dbReference type="InterPro" id="IPR053830">
    <property type="entry name" value="DUF6922"/>
</dbReference>
<accession>H1Y7M0</accession>
<evidence type="ECO:0000313" key="3">
    <source>
        <dbReference type="Proteomes" id="UP000002774"/>
    </source>
</evidence>
<name>H1Y7M0_9SPHI</name>